<dbReference type="SUPFAM" id="SSF54001">
    <property type="entry name" value="Cysteine proteinases"/>
    <property type="match status" value="1"/>
</dbReference>
<feature type="domain" description="Peptidase C1A papain C-terminal" evidence="3">
    <location>
        <begin position="34"/>
        <end position="315"/>
    </location>
</feature>
<proteinExistence type="inferred from homology"/>
<evidence type="ECO:0000256" key="1">
    <source>
        <dbReference type="ARBA" id="ARBA00008455"/>
    </source>
</evidence>
<name>A0A835W8Z2_CHLIN</name>
<dbReference type="GO" id="GO:0006508">
    <property type="term" value="P:proteolysis"/>
    <property type="evidence" value="ECO:0007669"/>
    <property type="project" value="InterPro"/>
</dbReference>
<organism evidence="4 5">
    <name type="scientific">Chlamydomonas incerta</name>
    <dbReference type="NCBI Taxonomy" id="51695"/>
    <lineage>
        <taxon>Eukaryota</taxon>
        <taxon>Viridiplantae</taxon>
        <taxon>Chlorophyta</taxon>
        <taxon>core chlorophytes</taxon>
        <taxon>Chlorophyceae</taxon>
        <taxon>CS clade</taxon>
        <taxon>Chlamydomonadales</taxon>
        <taxon>Chlamydomonadaceae</taxon>
        <taxon>Chlamydomonas</taxon>
    </lineage>
</organism>
<evidence type="ECO:0000259" key="3">
    <source>
        <dbReference type="SMART" id="SM00645"/>
    </source>
</evidence>
<dbReference type="Pfam" id="PF00112">
    <property type="entry name" value="Peptidase_C1"/>
    <property type="match status" value="1"/>
</dbReference>
<dbReference type="EMBL" id="JAEHOC010000004">
    <property type="protein sequence ID" value="KAG2442303.1"/>
    <property type="molecule type" value="Genomic_DNA"/>
</dbReference>
<comment type="caution">
    <text evidence="4">The sequence shown here is derived from an EMBL/GenBank/DDBJ whole genome shotgun (WGS) entry which is preliminary data.</text>
</comment>
<dbReference type="InterPro" id="IPR013128">
    <property type="entry name" value="Peptidase_C1A"/>
</dbReference>
<dbReference type="InterPro" id="IPR038765">
    <property type="entry name" value="Papain-like_cys_pep_sf"/>
</dbReference>
<dbReference type="GO" id="GO:0008234">
    <property type="term" value="F:cysteine-type peptidase activity"/>
    <property type="evidence" value="ECO:0007669"/>
    <property type="project" value="InterPro"/>
</dbReference>
<accession>A0A835W8Z2</accession>
<dbReference type="Proteomes" id="UP000650467">
    <property type="component" value="Unassembled WGS sequence"/>
</dbReference>
<protein>
    <recommendedName>
        <fullName evidence="3">Peptidase C1A papain C-terminal domain-containing protein</fullName>
    </recommendedName>
</protein>
<sequence>MEPAPSPGAAATLITPPPPAAQAGAWPLIVPVPLPPRWDSRDKRLTAGVSIISRVRFQASCNACVAFTVIAAAESAYALGARRAATNLDFSEQALFFCNADIASRPPDCSVGWVLPDALHVLSQRGVRQERCYVYDVTRGAAVCGPAGAEERDTLPGGEDATAAGSSSSDSSNSSNGSSDSGSTNATSSTRAAVVSPAPTSACDPVPGRWEVVAREWYGVESANATAAKEMVAGTGSAMTCFKLYADMYSHPGGMYRWDGESAWLGWHCAQLVGWSDDGGWWLFKSSWGTEVADKGFFKVAYGEAEVLAWGVYGLIWRP</sequence>
<dbReference type="OrthoDB" id="531790at2759"/>
<dbReference type="AlphaFoldDB" id="A0A835W8Z2"/>
<dbReference type="Gene3D" id="3.90.70.10">
    <property type="entry name" value="Cysteine proteinases"/>
    <property type="match status" value="1"/>
</dbReference>
<comment type="similarity">
    <text evidence="1">Belongs to the peptidase C1 family.</text>
</comment>
<evidence type="ECO:0000313" key="4">
    <source>
        <dbReference type="EMBL" id="KAG2442303.1"/>
    </source>
</evidence>
<evidence type="ECO:0000256" key="2">
    <source>
        <dbReference type="SAM" id="MobiDB-lite"/>
    </source>
</evidence>
<dbReference type="PANTHER" id="PTHR12411">
    <property type="entry name" value="CYSTEINE PROTEASE FAMILY C1-RELATED"/>
    <property type="match status" value="1"/>
</dbReference>
<dbReference type="SMART" id="SM00645">
    <property type="entry name" value="Pept_C1"/>
    <property type="match status" value="1"/>
</dbReference>
<evidence type="ECO:0000313" key="5">
    <source>
        <dbReference type="Proteomes" id="UP000650467"/>
    </source>
</evidence>
<reference evidence="4" key="1">
    <citation type="journal article" date="2020" name="bioRxiv">
        <title>Comparative genomics of Chlamydomonas.</title>
        <authorList>
            <person name="Craig R.J."/>
            <person name="Hasan A.R."/>
            <person name="Ness R.W."/>
            <person name="Keightley P.D."/>
        </authorList>
    </citation>
    <scope>NUCLEOTIDE SEQUENCE</scope>
    <source>
        <strain evidence="4">SAG 7.73</strain>
    </source>
</reference>
<gene>
    <name evidence="4" type="ORF">HXX76_002389</name>
</gene>
<feature type="compositionally biased region" description="Low complexity" evidence="2">
    <location>
        <begin position="160"/>
        <end position="190"/>
    </location>
</feature>
<keyword evidence="5" id="KW-1185">Reference proteome</keyword>
<dbReference type="InterPro" id="IPR000668">
    <property type="entry name" value="Peptidase_C1A_C"/>
</dbReference>
<feature type="region of interest" description="Disordered" evidence="2">
    <location>
        <begin position="148"/>
        <end position="204"/>
    </location>
</feature>